<sequence length="326" mass="37012">METAWVIKRKGQYGLENLQVGVSSIYDLEASLSLYYQDYVAEAAESVIDAYILKPLSIKLLEDKISLVVEKANNPPPMVEHLKKARDFEDEGDIDGAVREAKLAMEAEPNSSRPIRDLGYYSYKNNDLKEAERWLLKAAEMNYMDVFAFHYLGELYLKAKDIEKAQHYFEKAMRISPRHLSRGINFGKTLVQIKMIPRAIGVFDQALELSGSTLELKEEIADFCMEAGASQYAAKLLESIIKENRKRTDLFFKLGKALENSGNIKKAVTYLVKADGVDKKNIDIKLHLAKDYLTLGKPIFAEKVLKKALEINPNHKEAKKLLRQCA</sequence>
<dbReference type="PANTHER" id="PTHR45586:SF1">
    <property type="entry name" value="LIPOPOLYSACCHARIDE ASSEMBLY PROTEIN B"/>
    <property type="match status" value="1"/>
</dbReference>
<dbReference type="Pfam" id="PF14559">
    <property type="entry name" value="TPR_19"/>
    <property type="match status" value="1"/>
</dbReference>
<keyword evidence="2" id="KW-0802">TPR repeat</keyword>
<evidence type="ECO:0000256" key="2">
    <source>
        <dbReference type="ARBA" id="ARBA00022803"/>
    </source>
</evidence>
<dbReference type="InterPro" id="IPR011990">
    <property type="entry name" value="TPR-like_helical_dom_sf"/>
</dbReference>
<dbReference type="Pfam" id="PF07719">
    <property type="entry name" value="TPR_2"/>
    <property type="match status" value="1"/>
</dbReference>
<dbReference type="PROSITE" id="PS50293">
    <property type="entry name" value="TPR_REGION"/>
    <property type="match status" value="1"/>
</dbReference>
<name>X1SWK7_9ZZZZ</name>
<reference evidence="3" key="1">
    <citation type="journal article" date="2014" name="Front. Microbiol.">
        <title>High frequency of phylogenetically diverse reductive dehalogenase-homologous genes in deep subseafloor sedimentary metagenomes.</title>
        <authorList>
            <person name="Kawai M."/>
            <person name="Futagami T."/>
            <person name="Toyoda A."/>
            <person name="Takaki Y."/>
            <person name="Nishi S."/>
            <person name="Hori S."/>
            <person name="Arai W."/>
            <person name="Tsubouchi T."/>
            <person name="Morono Y."/>
            <person name="Uchiyama I."/>
            <person name="Ito T."/>
            <person name="Fujiyama A."/>
            <person name="Inagaki F."/>
            <person name="Takami H."/>
        </authorList>
    </citation>
    <scope>NUCLEOTIDE SEQUENCE</scope>
    <source>
        <strain evidence="3">Expedition CK06-06</strain>
    </source>
</reference>
<dbReference type="AlphaFoldDB" id="X1SWK7"/>
<dbReference type="PROSITE" id="PS50005">
    <property type="entry name" value="TPR"/>
    <property type="match status" value="2"/>
</dbReference>
<organism evidence="3">
    <name type="scientific">marine sediment metagenome</name>
    <dbReference type="NCBI Taxonomy" id="412755"/>
    <lineage>
        <taxon>unclassified sequences</taxon>
        <taxon>metagenomes</taxon>
        <taxon>ecological metagenomes</taxon>
    </lineage>
</organism>
<dbReference type="SUPFAM" id="SSF48452">
    <property type="entry name" value="TPR-like"/>
    <property type="match status" value="1"/>
</dbReference>
<dbReference type="InterPro" id="IPR013105">
    <property type="entry name" value="TPR_2"/>
</dbReference>
<proteinExistence type="predicted"/>
<evidence type="ECO:0000256" key="1">
    <source>
        <dbReference type="ARBA" id="ARBA00022737"/>
    </source>
</evidence>
<protein>
    <submittedName>
        <fullName evidence="3">Uncharacterized protein</fullName>
    </submittedName>
</protein>
<dbReference type="InterPro" id="IPR019734">
    <property type="entry name" value="TPR_rpt"/>
</dbReference>
<comment type="caution">
    <text evidence="3">The sequence shown here is derived from an EMBL/GenBank/DDBJ whole genome shotgun (WGS) entry which is preliminary data.</text>
</comment>
<gene>
    <name evidence="3" type="ORF">S12H4_14653</name>
</gene>
<keyword evidence="1" id="KW-0677">Repeat</keyword>
<accession>X1SWK7</accession>
<dbReference type="InterPro" id="IPR051012">
    <property type="entry name" value="CellSynth/LPSAsmb/PSIAsmb"/>
</dbReference>
<evidence type="ECO:0000313" key="3">
    <source>
        <dbReference type="EMBL" id="GAI83496.1"/>
    </source>
</evidence>
<dbReference type="SMART" id="SM00028">
    <property type="entry name" value="TPR"/>
    <property type="match status" value="5"/>
</dbReference>
<dbReference type="Gene3D" id="1.25.40.10">
    <property type="entry name" value="Tetratricopeptide repeat domain"/>
    <property type="match status" value="1"/>
</dbReference>
<dbReference type="PANTHER" id="PTHR45586">
    <property type="entry name" value="TPR REPEAT-CONTAINING PROTEIN PA4667"/>
    <property type="match status" value="1"/>
</dbReference>
<dbReference type="EMBL" id="BARW01006999">
    <property type="protein sequence ID" value="GAI83496.1"/>
    <property type="molecule type" value="Genomic_DNA"/>
</dbReference>